<accession>A0A504YN01</accession>
<dbReference type="OrthoDB" id="10255582at2759"/>
<organism evidence="1 2">
    <name type="scientific">Fasciola gigantica</name>
    <name type="common">Giant liver fluke</name>
    <dbReference type="NCBI Taxonomy" id="46835"/>
    <lineage>
        <taxon>Eukaryota</taxon>
        <taxon>Metazoa</taxon>
        <taxon>Spiralia</taxon>
        <taxon>Lophotrochozoa</taxon>
        <taxon>Platyhelminthes</taxon>
        <taxon>Trematoda</taxon>
        <taxon>Digenea</taxon>
        <taxon>Plagiorchiida</taxon>
        <taxon>Echinostomata</taxon>
        <taxon>Echinostomatoidea</taxon>
        <taxon>Fasciolidae</taxon>
        <taxon>Fasciola</taxon>
    </lineage>
</organism>
<proteinExistence type="predicted"/>
<protein>
    <submittedName>
        <fullName evidence="1">Uncharacterized protein</fullName>
    </submittedName>
</protein>
<dbReference type="Proteomes" id="UP000316759">
    <property type="component" value="Unassembled WGS sequence"/>
</dbReference>
<evidence type="ECO:0000313" key="2">
    <source>
        <dbReference type="Proteomes" id="UP000316759"/>
    </source>
</evidence>
<dbReference type="EMBL" id="SUNJ01007889">
    <property type="protein sequence ID" value="TPP61656.1"/>
    <property type="molecule type" value="Genomic_DNA"/>
</dbReference>
<gene>
    <name evidence="1" type="ORF">FGIG_05916</name>
</gene>
<reference evidence="1 2" key="1">
    <citation type="submission" date="2019-04" db="EMBL/GenBank/DDBJ databases">
        <title>Annotation for the trematode Fasciola gigantica.</title>
        <authorList>
            <person name="Choi Y.-J."/>
        </authorList>
    </citation>
    <scope>NUCLEOTIDE SEQUENCE [LARGE SCALE GENOMIC DNA]</scope>
    <source>
        <strain evidence="1">Uganda_cow_1</strain>
    </source>
</reference>
<name>A0A504YN01_FASGI</name>
<evidence type="ECO:0000313" key="1">
    <source>
        <dbReference type="EMBL" id="TPP61656.1"/>
    </source>
</evidence>
<comment type="caution">
    <text evidence="1">The sequence shown here is derived from an EMBL/GenBank/DDBJ whole genome shotgun (WGS) entry which is preliminary data.</text>
</comment>
<sequence length="76" mass="8933">MQYGVHVDASVEPRVTDVRLVAQLNLCIPVCVEYALLNNHVNEWIFFMFFKLFNTDDYELAVLQRGHCPFCRTPRE</sequence>
<dbReference type="AlphaFoldDB" id="A0A504YN01"/>
<keyword evidence="2" id="KW-1185">Reference proteome</keyword>
<dbReference type="Pfam" id="PF25143">
    <property type="entry name" value="Zn_ribbon_IFT122_C"/>
    <property type="match status" value="1"/>
</dbReference>